<protein>
    <submittedName>
        <fullName evidence="2">Transposase DDE domain-containing protein</fullName>
    </submittedName>
</protein>
<dbReference type="InterPro" id="IPR002559">
    <property type="entry name" value="Transposase_11"/>
</dbReference>
<dbReference type="GO" id="GO:0004803">
    <property type="term" value="F:transposase activity"/>
    <property type="evidence" value="ECO:0007669"/>
    <property type="project" value="InterPro"/>
</dbReference>
<dbReference type="AlphaFoldDB" id="A0A1K1N0H1"/>
<gene>
    <name evidence="2" type="ORF">SAMN02927921_00877</name>
    <name evidence="3" type="ORF">SAMN02927921_02028</name>
    <name evidence="4" type="ORF">SAMN02927921_03583</name>
</gene>
<dbReference type="GO" id="GO:0006313">
    <property type="term" value="P:DNA transposition"/>
    <property type="evidence" value="ECO:0007669"/>
    <property type="project" value="InterPro"/>
</dbReference>
<proteinExistence type="predicted"/>
<dbReference type="OrthoDB" id="1091931at2"/>
<dbReference type="InterPro" id="IPR047658">
    <property type="entry name" value="IS4-like_transpos"/>
</dbReference>
<keyword evidence="5" id="KW-1185">Reference proteome</keyword>
<feature type="domain" description="Transposase IS4-like" evidence="1">
    <location>
        <begin position="140"/>
        <end position="309"/>
    </location>
</feature>
<accession>A0A1K1N0H1</accession>
<name>A0A1K1N0H1_9FLAO</name>
<organism evidence="2 5">
    <name type="scientific">Sinomicrobium oceani</name>
    <dbReference type="NCBI Taxonomy" id="1150368"/>
    <lineage>
        <taxon>Bacteria</taxon>
        <taxon>Pseudomonadati</taxon>
        <taxon>Bacteroidota</taxon>
        <taxon>Flavobacteriia</taxon>
        <taxon>Flavobacteriales</taxon>
        <taxon>Flavobacteriaceae</taxon>
        <taxon>Sinomicrobium</taxon>
    </lineage>
</organism>
<evidence type="ECO:0000313" key="2">
    <source>
        <dbReference type="EMBL" id="SFW27782.1"/>
    </source>
</evidence>
<evidence type="ECO:0000259" key="1">
    <source>
        <dbReference type="Pfam" id="PF01609"/>
    </source>
</evidence>
<dbReference type="InterPro" id="IPR012337">
    <property type="entry name" value="RNaseH-like_sf"/>
</dbReference>
<evidence type="ECO:0000313" key="3">
    <source>
        <dbReference type="EMBL" id="SFW50714.1"/>
    </source>
</evidence>
<evidence type="ECO:0000313" key="5">
    <source>
        <dbReference type="Proteomes" id="UP000182248"/>
    </source>
</evidence>
<dbReference type="RefSeq" id="WP_072316171.1">
    <property type="nucleotide sequence ID" value="NZ_FPJE01000026.1"/>
</dbReference>
<dbReference type="NCBIfam" id="NF033591">
    <property type="entry name" value="transpos_IS4_2"/>
    <property type="match status" value="1"/>
</dbReference>
<dbReference type="EMBL" id="FPJE01000026">
    <property type="protein sequence ID" value="SFW71672.1"/>
    <property type="molecule type" value="Genomic_DNA"/>
</dbReference>
<dbReference type="Pfam" id="PF01609">
    <property type="entry name" value="DDE_Tnp_1"/>
    <property type="match status" value="1"/>
</dbReference>
<dbReference type="STRING" id="1150368.SAMN02927921_00877"/>
<dbReference type="GO" id="GO:0003677">
    <property type="term" value="F:DNA binding"/>
    <property type="evidence" value="ECO:0007669"/>
    <property type="project" value="InterPro"/>
</dbReference>
<reference evidence="2 5" key="1">
    <citation type="submission" date="2016-11" db="EMBL/GenBank/DDBJ databases">
        <authorList>
            <person name="Jaros S."/>
            <person name="Januszkiewicz K."/>
            <person name="Wedrychowicz H."/>
        </authorList>
    </citation>
    <scope>NUCLEOTIDE SEQUENCE [LARGE SCALE GENOMIC DNA]</scope>
    <source>
        <strain evidence="2 5">CGMCC 1.12145</strain>
    </source>
</reference>
<sequence>MPLKKNTSLRTEDTQLLSIFKAHFKGELHLSRIRLICHFITALCKVKSVNYSKLSVGFDSKASTLSCFRRIQRFMAESSLSMEMVAKFIFELLPEKSALTLVMDRTNWKFGQKNINILMLGVSYRNVAFPLMFTMLDKRGNSNEEERIALVKRFIQWFGRERIDCLLADREFVGQHWIGFLNENGIRYHIRIRNNFKVYCFKKNRKVTAFHWFHHLKINQCCHSPKIVRMHGELCYLSGVKTVRNGNIEYLIIVSYNKPEEALEYYRERWQIETLFKALKSSGFNIEDTHVTQLDRVEKLFMLTMIAFVWCYKIGDFIDRNIKPITIKKHGRRAVSVFKNGLDCLSNWLLTNFNKLKINFINFLSCT</sequence>
<dbReference type="Proteomes" id="UP000182248">
    <property type="component" value="Unassembled WGS sequence"/>
</dbReference>
<dbReference type="SUPFAM" id="SSF53098">
    <property type="entry name" value="Ribonuclease H-like"/>
    <property type="match status" value="1"/>
</dbReference>
<dbReference type="EMBL" id="FPJE01000009">
    <property type="protein sequence ID" value="SFW50714.1"/>
    <property type="molecule type" value="Genomic_DNA"/>
</dbReference>
<evidence type="ECO:0000313" key="4">
    <source>
        <dbReference type="EMBL" id="SFW71672.1"/>
    </source>
</evidence>
<dbReference type="EMBL" id="FPJE01000004">
    <property type="protein sequence ID" value="SFW27782.1"/>
    <property type="molecule type" value="Genomic_DNA"/>
</dbReference>
<dbReference type="Gene3D" id="3.90.350.10">
    <property type="entry name" value="Transposase Inhibitor Protein From Tn5, Chain A, domain 1"/>
    <property type="match status" value="1"/>
</dbReference>